<evidence type="ECO:0000256" key="1">
    <source>
        <dbReference type="SAM" id="SignalP"/>
    </source>
</evidence>
<dbReference type="EMBL" id="CP115541">
    <property type="protein sequence ID" value="WNH53600.1"/>
    <property type="molecule type" value="Genomic_DNA"/>
</dbReference>
<keyword evidence="3" id="KW-1185">Reference proteome</keyword>
<name>A0ABY9YT34_9GAMM</name>
<dbReference type="RefSeq" id="WP_311192743.1">
    <property type="nucleotide sequence ID" value="NZ_CP115541.1"/>
</dbReference>
<reference evidence="2 3" key="1">
    <citation type="submission" date="2022-12" db="EMBL/GenBank/DDBJ databases">
        <title>Two new species, Stenotrophomonas aracearum and Stenotrophomonas oahuensis, isolated from Anthurium (Araceae family) in Hawaii.</title>
        <authorList>
            <person name="Chunag S.C."/>
            <person name="Dobhal S."/>
            <person name="Alvarez A."/>
            <person name="Arif M."/>
        </authorList>
    </citation>
    <scope>NUCLEOTIDE SEQUENCE [LARGE SCALE GENOMIC DNA]</scope>
    <source>
        <strain evidence="2 3">A5586</strain>
    </source>
</reference>
<protein>
    <submittedName>
        <fullName evidence="2">Uncharacterized protein</fullName>
    </submittedName>
</protein>
<dbReference type="Proteomes" id="UP001302072">
    <property type="component" value="Chromosome"/>
</dbReference>
<feature type="chain" id="PRO_5046330890" evidence="1">
    <location>
        <begin position="28"/>
        <end position="149"/>
    </location>
</feature>
<accession>A0ABY9YT34</accession>
<gene>
    <name evidence="2" type="ORF">PDM29_04780</name>
</gene>
<evidence type="ECO:0000313" key="3">
    <source>
        <dbReference type="Proteomes" id="UP001302072"/>
    </source>
</evidence>
<keyword evidence="1" id="KW-0732">Signal</keyword>
<feature type="signal peptide" evidence="1">
    <location>
        <begin position="1"/>
        <end position="27"/>
    </location>
</feature>
<proteinExistence type="predicted"/>
<organism evidence="2 3">
    <name type="scientific">Stenotrophomonas oahuensis</name>
    <dbReference type="NCBI Taxonomy" id="3003271"/>
    <lineage>
        <taxon>Bacteria</taxon>
        <taxon>Pseudomonadati</taxon>
        <taxon>Pseudomonadota</taxon>
        <taxon>Gammaproteobacteria</taxon>
        <taxon>Lysobacterales</taxon>
        <taxon>Lysobacteraceae</taxon>
        <taxon>Stenotrophomonas</taxon>
    </lineage>
</organism>
<sequence length="149" mass="16020">MNTHAIRMPLFVLGFLYLSACMSNTHAGPQHGDIGSSAELTATVTPADIRAAQIPLDPAKVPVGLRSLTPLAQQWGIADDAVRDAMQAQSSEGQKAAFADKVIPHLKEIDAWLNSLPNDGQMSDEAAAFMFMQSALTEMDLYPMEPHDG</sequence>
<evidence type="ECO:0000313" key="2">
    <source>
        <dbReference type="EMBL" id="WNH53600.1"/>
    </source>
</evidence>